<dbReference type="AlphaFoldDB" id="A0A2U1CU91"/>
<name>A0A2U1CU91_9GAMM</name>
<keyword evidence="1" id="KW-0472">Membrane</keyword>
<dbReference type="SMART" id="SM01034">
    <property type="entry name" value="BLUF"/>
    <property type="match status" value="1"/>
</dbReference>
<proteinExistence type="predicted"/>
<dbReference type="Pfam" id="PF04940">
    <property type="entry name" value="BLUF"/>
    <property type="match status" value="1"/>
</dbReference>
<comment type="caution">
    <text evidence="3">The sequence shown here is derived from an EMBL/GenBank/DDBJ whole genome shotgun (WGS) entry which is preliminary data.</text>
</comment>
<protein>
    <submittedName>
        <fullName evidence="3">FAD-dependent sensor of blue light</fullName>
    </submittedName>
</protein>
<evidence type="ECO:0000313" key="3">
    <source>
        <dbReference type="EMBL" id="PVY70652.1"/>
    </source>
</evidence>
<dbReference type="RefSeq" id="WP_116919507.1">
    <property type="nucleotide sequence ID" value="NZ_QEKQ01000008.1"/>
</dbReference>
<dbReference type="Gene3D" id="3.30.70.100">
    <property type="match status" value="1"/>
</dbReference>
<gene>
    <name evidence="3" type="ORF">C8D92_1088</name>
</gene>
<dbReference type="Proteomes" id="UP000245887">
    <property type="component" value="Unassembled WGS sequence"/>
</dbReference>
<sequence>MSLVRLAYASRAAFEERPASMGVEPTVARILMASRRNNPKQDIVGGLYYGDGCFFQYLEGPASAVRQLYQTIQSDPRHTDVVTLLEEPLEAYTFSAWSMKYVPTDDAVGSLLSEWNMTRFDPFEFDDLLTDAMIRLIGQEANQEALPASGAERSRAPATAEGRWERNVLLMVAGVLIAGFVVSGVILL</sequence>
<keyword evidence="1" id="KW-0812">Transmembrane</keyword>
<dbReference type="OrthoDB" id="557705at2"/>
<accession>A0A2U1CU91</accession>
<reference evidence="3 4" key="1">
    <citation type="submission" date="2018-04" db="EMBL/GenBank/DDBJ databases">
        <title>Genomic Encyclopedia of Type Strains, Phase IV (KMG-IV): sequencing the most valuable type-strain genomes for metagenomic binning, comparative biology and taxonomic classification.</title>
        <authorList>
            <person name="Goeker M."/>
        </authorList>
    </citation>
    <scope>NUCLEOTIDE SEQUENCE [LARGE SCALE GENOMIC DNA]</scope>
    <source>
        <strain evidence="3 4">DSM 28688</strain>
    </source>
</reference>
<dbReference type="GO" id="GO:0071949">
    <property type="term" value="F:FAD binding"/>
    <property type="evidence" value="ECO:0007669"/>
    <property type="project" value="InterPro"/>
</dbReference>
<evidence type="ECO:0000313" key="4">
    <source>
        <dbReference type="Proteomes" id="UP000245887"/>
    </source>
</evidence>
<organism evidence="3 4">
    <name type="scientific">Tamilnaduibacter salinus</name>
    <dbReference type="NCBI Taxonomy" id="1484056"/>
    <lineage>
        <taxon>Bacteria</taxon>
        <taxon>Pseudomonadati</taxon>
        <taxon>Pseudomonadota</taxon>
        <taxon>Gammaproteobacteria</taxon>
        <taxon>Pseudomonadales</taxon>
        <taxon>Marinobacteraceae</taxon>
        <taxon>Tamilnaduibacter</taxon>
    </lineage>
</organism>
<evidence type="ECO:0000259" key="2">
    <source>
        <dbReference type="PROSITE" id="PS50925"/>
    </source>
</evidence>
<feature type="domain" description="BLUF" evidence="2">
    <location>
        <begin position="3"/>
        <end position="100"/>
    </location>
</feature>
<feature type="transmembrane region" description="Helical" evidence="1">
    <location>
        <begin position="168"/>
        <end position="187"/>
    </location>
</feature>
<evidence type="ECO:0000256" key="1">
    <source>
        <dbReference type="SAM" id="Phobius"/>
    </source>
</evidence>
<dbReference type="EMBL" id="QEKQ01000008">
    <property type="protein sequence ID" value="PVY70652.1"/>
    <property type="molecule type" value="Genomic_DNA"/>
</dbReference>
<dbReference type="InterPro" id="IPR007024">
    <property type="entry name" value="BLUF_domain"/>
</dbReference>
<keyword evidence="1" id="KW-1133">Transmembrane helix</keyword>
<dbReference type="InterPro" id="IPR036046">
    <property type="entry name" value="Acylphosphatase-like_dom_sf"/>
</dbReference>
<dbReference type="PROSITE" id="PS50925">
    <property type="entry name" value="BLUF"/>
    <property type="match status" value="1"/>
</dbReference>
<dbReference type="GO" id="GO:0009882">
    <property type="term" value="F:blue light photoreceptor activity"/>
    <property type="evidence" value="ECO:0007669"/>
    <property type="project" value="InterPro"/>
</dbReference>
<dbReference type="SUPFAM" id="SSF54975">
    <property type="entry name" value="Acylphosphatase/BLUF domain-like"/>
    <property type="match status" value="1"/>
</dbReference>